<dbReference type="EMBL" id="NTFH01000005">
    <property type="protein sequence ID" value="PHQ15727.1"/>
    <property type="molecule type" value="Genomic_DNA"/>
</dbReference>
<dbReference type="AlphaFoldDB" id="A0A2G1UMK3"/>
<organism evidence="1 2">
    <name type="scientific">Marinobacter profundi</name>
    <dbReference type="NCBI Taxonomy" id="2666256"/>
    <lineage>
        <taxon>Bacteria</taxon>
        <taxon>Pseudomonadati</taxon>
        <taxon>Pseudomonadota</taxon>
        <taxon>Gammaproteobacteria</taxon>
        <taxon>Pseudomonadales</taxon>
        <taxon>Marinobacteraceae</taxon>
        <taxon>Marinobacter</taxon>
    </lineage>
</organism>
<sequence>MAIEQGIWRIGDQPQKLKSAALADESLLEDQVMKDTGHDLSPWVQAEHSRIFRAIKSSQL</sequence>
<comment type="caution">
    <text evidence="1">The sequence shown here is derived from an EMBL/GenBank/DDBJ whole genome shotgun (WGS) entry which is preliminary data.</text>
</comment>
<reference evidence="1 2" key="1">
    <citation type="submission" date="2017-09" db="EMBL/GenBank/DDBJ databases">
        <title>The draft genome sequences of Marinobacter sp. PWS21.</title>
        <authorList>
            <person name="Cao J."/>
        </authorList>
    </citation>
    <scope>NUCLEOTIDE SEQUENCE [LARGE SCALE GENOMIC DNA]</scope>
    <source>
        <strain evidence="1 2">PWS21</strain>
    </source>
</reference>
<name>A0A2G1UMK3_9GAMM</name>
<keyword evidence="2" id="KW-1185">Reference proteome</keyword>
<evidence type="ECO:0000313" key="1">
    <source>
        <dbReference type="EMBL" id="PHQ15727.1"/>
    </source>
</evidence>
<proteinExistence type="predicted"/>
<accession>A0A2G1UMK3</accession>
<dbReference type="Proteomes" id="UP000231409">
    <property type="component" value="Unassembled WGS sequence"/>
</dbReference>
<gene>
    <name evidence="1" type="ORF">CLH61_06125</name>
</gene>
<protein>
    <submittedName>
        <fullName evidence="1">Uncharacterized protein</fullName>
    </submittedName>
</protein>
<evidence type="ECO:0000313" key="2">
    <source>
        <dbReference type="Proteomes" id="UP000231409"/>
    </source>
</evidence>